<sequence>MRVVPCPDCHTPLRLREEVEPSETIECPECSATLKLAGEEFERVTLPSKKRQSPGKTSSPSAPTTPVLFNHDRWERLQSRMAPLVDGLQQPLTIAWGVAAISACVLGFLFIQTLSQTDATPVPSPLSPITKNEDSKLIEPSPSAVEQTATPNDKSNSSTGIALSTTNDQEEETGKPVPPQPLSTPVEAERPKVLFVSVSQPEPEDRLLPTLQERLQVPVRRFIPTRETTFGEMRQLFEELLATHIRYSEKAIEPAKYENRNVAVTGENLPLEAILSSACDEVGLRFRVEQDQIVLEPSATENESL</sequence>
<feature type="region of interest" description="Disordered" evidence="1">
    <location>
        <begin position="119"/>
        <end position="188"/>
    </location>
</feature>
<dbReference type="OrthoDB" id="207926at2"/>
<organism evidence="2 3">
    <name type="scientific">Calycomorphotria hydatis</name>
    <dbReference type="NCBI Taxonomy" id="2528027"/>
    <lineage>
        <taxon>Bacteria</taxon>
        <taxon>Pseudomonadati</taxon>
        <taxon>Planctomycetota</taxon>
        <taxon>Planctomycetia</taxon>
        <taxon>Planctomycetales</taxon>
        <taxon>Planctomycetaceae</taxon>
        <taxon>Calycomorphotria</taxon>
    </lineage>
</organism>
<gene>
    <name evidence="2" type="ORF">V22_23270</name>
</gene>
<dbReference type="KEGG" id="chya:V22_23270"/>
<feature type="compositionally biased region" description="Polar residues" evidence="1">
    <location>
        <begin position="144"/>
        <end position="167"/>
    </location>
</feature>
<evidence type="ECO:0000256" key="1">
    <source>
        <dbReference type="SAM" id="MobiDB-lite"/>
    </source>
</evidence>
<dbReference type="RefSeq" id="WP_145262778.1">
    <property type="nucleotide sequence ID" value="NZ_CP036316.1"/>
</dbReference>
<dbReference type="AlphaFoldDB" id="A0A517T9N3"/>
<feature type="compositionally biased region" description="Polar residues" evidence="1">
    <location>
        <begin position="54"/>
        <end position="64"/>
    </location>
</feature>
<keyword evidence="3" id="KW-1185">Reference proteome</keyword>
<evidence type="ECO:0000313" key="3">
    <source>
        <dbReference type="Proteomes" id="UP000319976"/>
    </source>
</evidence>
<proteinExistence type="predicted"/>
<feature type="region of interest" description="Disordered" evidence="1">
    <location>
        <begin position="44"/>
        <end position="68"/>
    </location>
</feature>
<reference evidence="2 3" key="1">
    <citation type="submission" date="2019-02" db="EMBL/GenBank/DDBJ databases">
        <title>Deep-cultivation of Planctomycetes and their phenomic and genomic characterization uncovers novel biology.</title>
        <authorList>
            <person name="Wiegand S."/>
            <person name="Jogler M."/>
            <person name="Boedeker C."/>
            <person name="Pinto D."/>
            <person name="Vollmers J."/>
            <person name="Rivas-Marin E."/>
            <person name="Kohn T."/>
            <person name="Peeters S.H."/>
            <person name="Heuer A."/>
            <person name="Rast P."/>
            <person name="Oberbeckmann S."/>
            <person name="Bunk B."/>
            <person name="Jeske O."/>
            <person name="Meyerdierks A."/>
            <person name="Storesund J.E."/>
            <person name="Kallscheuer N."/>
            <person name="Luecker S."/>
            <person name="Lage O.M."/>
            <person name="Pohl T."/>
            <person name="Merkel B.J."/>
            <person name="Hornburger P."/>
            <person name="Mueller R.-W."/>
            <person name="Bruemmer F."/>
            <person name="Labrenz M."/>
            <person name="Spormann A.M."/>
            <person name="Op den Camp H."/>
            <person name="Overmann J."/>
            <person name="Amann R."/>
            <person name="Jetten M.S.M."/>
            <person name="Mascher T."/>
            <person name="Medema M.H."/>
            <person name="Devos D.P."/>
            <person name="Kaster A.-K."/>
            <person name="Ovreas L."/>
            <person name="Rohde M."/>
            <person name="Galperin M.Y."/>
            <person name="Jogler C."/>
        </authorList>
    </citation>
    <scope>NUCLEOTIDE SEQUENCE [LARGE SCALE GENOMIC DNA]</scope>
    <source>
        <strain evidence="2 3">V22</strain>
    </source>
</reference>
<protein>
    <submittedName>
        <fullName evidence="2">Uncharacterized protein</fullName>
    </submittedName>
</protein>
<accession>A0A517T9N3</accession>
<name>A0A517T9N3_9PLAN</name>
<dbReference type="EMBL" id="CP036316">
    <property type="protein sequence ID" value="QDT65081.1"/>
    <property type="molecule type" value="Genomic_DNA"/>
</dbReference>
<dbReference type="Proteomes" id="UP000319976">
    <property type="component" value="Chromosome"/>
</dbReference>
<evidence type="ECO:0000313" key="2">
    <source>
        <dbReference type="EMBL" id="QDT65081.1"/>
    </source>
</evidence>
<dbReference type="Gene3D" id="2.20.28.160">
    <property type="match status" value="1"/>
</dbReference>